<reference evidence="1" key="1">
    <citation type="submission" date="2021-01" db="EMBL/GenBank/DDBJ databases">
        <authorList>
            <consortium name="Genoscope - CEA"/>
            <person name="William W."/>
        </authorList>
    </citation>
    <scope>NUCLEOTIDE SEQUENCE</scope>
</reference>
<keyword evidence="2" id="KW-1185">Reference proteome</keyword>
<sequence length="78" mass="8941">MVIKLQGRNASIGLIEQMQETLIKIGVDLQEIIYSMLPSGDTLNEVNKNQIKELETWCSQQQQILGLRMINYLIKLAH</sequence>
<accession>A0A8S1YJR4</accession>
<organism evidence="1 2">
    <name type="scientific">Paramecium octaurelia</name>
    <dbReference type="NCBI Taxonomy" id="43137"/>
    <lineage>
        <taxon>Eukaryota</taxon>
        <taxon>Sar</taxon>
        <taxon>Alveolata</taxon>
        <taxon>Ciliophora</taxon>
        <taxon>Intramacronucleata</taxon>
        <taxon>Oligohymenophorea</taxon>
        <taxon>Peniculida</taxon>
        <taxon>Parameciidae</taxon>
        <taxon>Paramecium</taxon>
    </lineage>
</organism>
<dbReference type="EMBL" id="CAJJDP010000172">
    <property type="protein sequence ID" value="CAD8214089.1"/>
    <property type="molecule type" value="Genomic_DNA"/>
</dbReference>
<proteinExistence type="predicted"/>
<evidence type="ECO:0000313" key="2">
    <source>
        <dbReference type="Proteomes" id="UP000683925"/>
    </source>
</evidence>
<protein>
    <submittedName>
        <fullName evidence="1">Uncharacterized protein</fullName>
    </submittedName>
</protein>
<dbReference type="Proteomes" id="UP000683925">
    <property type="component" value="Unassembled WGS sequence"/>
</dbReference>
<evidence type="ECO:0000313" key="1">
    <source>
        <dbReference type="EMBL" id="CAD8214089.1"/>
    </source>
</evidence>
<comment type="caution">
    <text evidence="1">The sequence shown here is derived from an EMBL/GenBank/DDBJ whole genome shotgun (WGS) entry which is preliminary data.</text>
</comment>
<gene>
    <name evidence="1" type="ORF">POCTA_138.1.T1690020</name>
</gene>
<dbReference type="AlphaFoldDB" id="A0A8S1YJR4"/>
<name>A0A8S1YJR4_PAROT</name>